<dbReference type="PANTHER" id="PTHR20974">
    <property type="entry name" value="UPF0585 PROTEIN CG18661"/>
    <property type="match status" value="1"/>
</dbReference>
<dbReference type="KEGG" id="mmas:MYMAC_000596"/>
<proteinExistence type="predicted"/>
<name>A0A250JMX1_9BACT</name>
<keyword evidence="2" id="KW-1185">Reference proteome</keyword>
<sequence length="210" mass="22963">MCETRSMKRHAPATERNREPLLAVLREVLPATGRVLEVASGTGQHAAWFARALPHLTWQPTDVDAESLESIEAWRAGEDLPNLLPPRQLDASAASWPQADADVILNVNMIHISPWAACQGLMRGAGRVLPPGGLLILYGPYFVEGRQTAPSNLEFDASLRARNPAWGVRTLEAVTAEAALNGLERERVVDMPSNNLTVVFRKPRPPGSPR</sequence>
<evidence type="ECO:0000313" key="2">
    <source>
        <dbReference type="Proteomes" id="UP000217343"/>
    </source>
</evidence>
<dbReference type="InterPro" id="IPR029063">
    <property type="entry name" value="SAM-dependent_MTases_sf"/>
</dbReference>
<dbReference type="EMBL" id="CP022203">
    <property type="protein sequence ID" value="ATB45013.1"/>
    <property type="molecule type" value="Genomic_DNA"/>
</dbReference>
<evidence type="ECO:0000313" key="1">
    <source>
        <dbReference type="EMBL" id="ATB45013.1"/>
    </source>
</evidence>
<keyword evidence="1" id="KW-0808">Transferase</keyword>
<dbReference type="GO" id="GO:0032259">
    <property type="term" value="P:methylation"/>
    <property type="evidence" value="ECO:0007669"/>
    <property type="project" value="UniProtKB-KW"/>
</dbReference>
<dbReference type="PANTHER" id="PTHR20974:SF0">
    <property type="entry name" value="UPF0585 PROTEIN CG18661"/>
    <property type="match status" value="1"/>
</dbReference>
<dbReference type="Proteomes" id="UP000217343">
    <property type="component" value="Chromosome"/>
</dbReference>
<dbReference type="Gene3D" id="3.40.50.150">
    <property type="entry name" value="Vaccinia Virus protein VP39"/>
    <property type="match status" value="1"/>
</dbReference>
<dbReference type="Pfam" id="PF06080">
    <property type="entry name" value="DUF938"/>
    <property type="match status" value="1"/>
</dbReference>
<dbReference type="InterPro" id="IPR010342">
    <property type="entry name" value="DUF938"/>
</dbReference>
<dbReference type="AlphaFoldDB" id="A0A250JMX1"/>
<protein>
    <submittedName>
        <fullName evidence="1">SAM-dependent methyltransferase</fullName>
    </submittedName>
</protein>
<keyword evidence="1" id="KW-0489">Methyltransferase</keyword>
<dbReference type="SUPFAM" id="SSF53335">
    <property type="entry name" value="S-adenosyl-L-methionine-dependent methyltransferases"/>
    <property type="match status" value="1"/>
</dbReference>
<reference evidence="1 2" key="1">
    <citation type="submission" date="2017-06" db="EMBL/GenBank/DDBJ databases">
        <title>Sequencing and comparative analysis of myxobacterial genomes.</title>
        <authorList>
            <person name="Rupp O."/>
            <person name="Goesmann A."/>
            <person name="Sogaard-Andersen L."/>
        </authorList>
    </citation>
    <scope>NUCLEOTIDE SEQUENCE [LARGE SCALE GENOMIC DNA]</scope>
    <source>
        <strain evidence="1 2">DSM 14697</strain>
    </source>
</reference>
<accession>A0A250JMX1</accession>
<dbReference type="GO" id="GO:0008168">
    <property type="term" value="F:methyltransferase activity"/>
    <property type="evidence" value="ECO:0007669"/>
    <property type="project" value="UniProtKB-KW"/>
</dbReference>
<dbReference type="CDD" id="cd02440">
    <property type="entry name" value="AdoMet_MTases"/>
    <property type="match status" value="1"/>
</dbReference>
<gene>
    <name evidence="1" type="ORF">MYMAC_000596</name>
</gene>
<organism evidence="1 2">
    <name type="scientific">Corallococcus macrosporus DSM 14697</name>
    <dbReference type="NCBI Taxonomy" id="1189310"/>
    <lineage>
        <taxon>Bacteria</taxon>
        <taxon>Pseudomonadati</taxon>
        <taxon>Myxococcota</taxon>
        <taxon>Myxococcia</taxon>
        <taxon>Myxococcales</taxon>
        <taxon>Cystobacterineae</taxon>
        <taxon>Myxococcaceae</taxon>
        <taxon>Corallococcus</taxon>
    </lineage>
</organism>